<keyword evidence="8" id="KW-1185">Reference proteome</keyword>
<comment type="subcellular location">
    <subcellularLocation>
        <location evidence="1">Cell membrane</location>
        <topology evidence="1">Multi-pass membrane protein</topology>
    </subcellularLocation>
</comment>
<feature type="transmembrane region" description="Helical" evidence="5">
    <location>
        <begin position="125"/>
        <end position="142"/>
    </location>
</feature>
<dbReference type="Pfam" id="PF07690">
    <property type="entry name" value="MFS_1"/>
    <property type="match status" value="1"/>
</dbReference>
<protein>
    <submittedName>
        <fullName evidence="7">MFS transporter</fullName>
    </submittedName>
</protein>
<feature type="transmembrane region" description="Helical" evidence="5">
    <location>
        <begin position="27"/>
        <end position="44"/>
    </location>
</feature>
<feature type="transmembrane region" description="Helical" evidence="5">
    <location>
        <begin position="441"/>
        <end position="459"/>
    </location>
</feature>
<dbReference type="InterPro" id="IPR036259">
    <property type="entry name" value="MFS_trans_sf"/>
</dbReference>
<feature type="transmembrane region" description="Helical" evidence="5">
    <location>
        <begin position="270"/>
        <end position="289"/>
    </location>
</feature>
<evidence type="ECO:0000256" key="4">
    <source>
        <dbReference type="ARBA" id="ARBA00023136"/>
    </source>
</evidence>
<evidence type="ECO:0000256" key="2">
    <source>
        <dbReference type="ARBA" id="ARBA00022692"/>
    </source>
</evidence>
<evidence type="ECO:0000313" key="7">
    <source>
        <dbReference type="EMBL" id="BDA65201.1"/>
    </source>
</evidence>
<evidence type="ECO:0000256" key="1">
    <source>
        <dbReference type="ARBA" id="ARBA00004651"/>
    </source>
</evidence>
<keyword evidence="3 5" id="KW-1133">Transmembrane helix</keyword>
<feature type="transmembrane region" description="Helical" evidence="5">
    <location>
        <begin position="301"/>
        <end position="321"/>
    </location>
</feature>
<reference evidence="7 8" key="1">
    <citation type="submission" date="2021-08" db="EMBL/GenBank/DDBJ databases">
        <title>Whole genome sequence of novel Actinomyces species strain MAS-1.</title>
        <authorList>
            <person name="Saito M."/>
            <person name="Kuwahara N."/>
            <person name="Takizawa T."/>
            <person name="Gotouda H."/>
            <person name="Ochiai T."/>
        </authorList>
    </citation>
    <scope>NUCLEOTIDE SEQUENCE [LARGE SCALE GENOMIC DNA]</scope>
    <source>
        <strain evidence="7 8">MAS-1</strain>
    </source>
</reference>
<dbReference type="InterPro" id="IPR011701">
    <property type="entry name" value="MFS"/>
</dbReference>
<feature type="transmembrane region" description="Helical" evidence="5">
    <location>
        <begin position="333"/>
        <end position="353"/>
    </location>
</feature>
<feature type="transmembrane region" description="Helical" evidence="5">
    <location>
        <begin position="406"/>
        <end position="429"/>
    </location>
</feature>
<proteinExistence type="predicted"/>
<keyword evidence="2 5" id="KW-0812">Transmembrane</keyword>
<feature type="domain" description="Major facilitator superfamily (MFS) profile" evidence="6">
    <location>
        <begin position="27"/>
        <end position="463"/>
    </location>
</feature>
<evidence type="ECO:0000256" key="3">
    <source>
        <dbReference type="ARBA" id="ARBA00022989"/>
    </source>
</evidence>
<dbReference type="PROSITE" id="PS50850">
    <property type="entry name" value="MFS"/>
    <property type="match status" value="1"/>
</dbReference>
<feature type="transmembrane region" description="Helical" evidence="5">
    <location>
        <begin position="176"/>
        <end position="195"/>
    </location>
</feature>
<name>A0ABM7UDE0_9ACTO</name>
<dbReference type="SUPFAM" id="SSF103473">
    <property type="entry name" value="MFS general substrate transporter"/>
    <property type="match status" value="1"/>
</dbReference>
<keyword evidence="4 5" id="KW-0472">Membrane</keyword>
<accession>A0ABM7UDE0</accession>
<feature type="transmembrane region" description="Helical" evidence="5">
    <location>
        <begin position="149"/>
        <end position="170"/>
    </location>
</feature>
<feature type="transmembrane region" description="Helical" evidence="5">
    <location>
        <begin position="64"/>
        <end position="85"/>
    </location>
</feature>
<evidence type="ECO:0000256" key="5">
    <source>
        <dbReference type="SAM" id="Phobius"/>
    </source>
</evidence>
<dbReference type="Proteomes" id="UP000824496">
    <property type="component" value="Chromosome"/>
</dbReference>
<organism evidence="7 8">
    <name type="scientific">Actinomyces capricornis</name>
    <dbReference type="NCBI Taxonomy" id="2755559"/>
    <lineage>
        <taxon>Bacteria</taxon>
        <taxon>Bacillati</taxon>
        <taxon>Actinomycetota</taxon>
        <taxon>Actinomycetes</taxon>
        <taxon>Actinomycetales</taxon>
        <taxon>Actinomycetaceae</taxon>
        <taxon>Actinomyces</taxon>
    </lineage>
</organism>
<dbReference type="InterPro" id="IPR020846">
    <property type="entry name" value="MFS_dom"/>
</dbReference>
<feature type="transmembrane region" description="Helical" evidence="5">
    <location>
        <begin position="92"/>
        <end position="113"/>
    </location>
</feature>
<dbReference type="PANTHER" id="PTHR23501:SF154">
    <property type="entry name" value="MULTIDRUG-EFFLUX TRANSPORTER RV1634-RELATED"/>
    <property type="match status" value="1"/>
</dbReference>
<dbReference type="EMBL" id="AP025017">
    <property type="protein sequence ID" value="BDA65201.1"/>
    <property type="molecule type" value="Genomic_DNA"/>
</dbReference>
<dbReference type="Gene3D" id="1.20.1250.20">
    <property type="entry name" value="MFS general substrate transporter like domains"/>
    <property type="match status" value="1"/>
</dbReference>
<evidence type="ECO:0000313" key="8">
    <source>
        <dbReference type="Proteomes" id="UP000824496"/>
    </source>
</evidence>
<evidence type="ECO:0000259" key="6">
    <source>
        <dbReference type="PROSITE" id="PS50850"/>
    </source>
</evidence>
<sequence length="463" mass="47729">MSHAPAADEPSPALSLRNTLVTRQGHLVMAMLVVELLAGMQIYINQTVLPLLATDLHARSHYGLVTAAAQVPTFLTMPLGGAMLARWRADRLMTALTALLVVGAVLGALAPGIEVYVAGEVLRGLAAGALATVSMGVLVAGLPDAWRRLFLAVGSATWVISSLLGPAYAATISELYSWRWALVAYIPLLIGARLVMSREIRGLRVGQDEGAGAPWPAALALAGGVGIIGALPAAGPWFWPGCAMGVAAALWACARVFPPGTLRLVPGRRAGIATLAWVSTAYLALDYLVAPAAHDVLGLDAGMIGWALTAAGVAWSAVALWNGSRPARAPGRYMRRICLGAVCFVVGGLIMAAAFHGQAPWWCMHVGFTLAGAGMGLSHQDTIIRCVSPPPAQEDRPGDGISEARAATSVTIASAAGAATLGTLAAAFVAPTDLGVEQDRLVGIVIVLVVLLAATPLLARRAA</sequence>
<dbReference type="RefSeq" id="WP_223908009.1">
    <property type="nucleotide sequence ID" value="NZ_AP025017.1"/>
</dbReference>
<feature type="transmembrane region" description="Helical" evidence="5">
    <location>
        <begin position="237"/>
        <end position="258"/>
    </location>
</feature>
<feature type="transmembrane region" description="Helical" evidence="5">
    <location>
        <begin position="215"/>
        <end position="231"/>
    </location>
</feature>
<dbReference type="PANTHER" id="PTHR23501">
    <property type="entry name" value="MAJOR FACILITATOR SUPERFAMILY"/>
    <property type="match status" value="1"/>
</dbReference>
<gene>
    <name evidence="7" type="ORF">MANAM107_20350</name>
</gene>